<feature type="chain" id="PRO_5046109161" evidence="2">
    <location>
        <begin position="21"/>
        <end position="337"/>
    </location>
</feature>
<reference evidence="3 4" key="1">
    <citation type="submission" date="2020-11" db="EMBL/GenBank/DDBJ databases">
        <title>Enhanced detection system for hospital associated transmission using whole genome sequencing surveillance.</title>
        <authorList>
            <person name="Harrison L.H."/>
            <person name="Van Tyne D."/>
            <person name="Marsh J.W."/>
            <person name="Griffith M.P."/>
            <person name="Snyder D.J."/>
            <person name="Cooper V.S."/>
            <person name="Mustapha M."/>
        </authorList>
    </citation>
    <scope>NUCLEOTIDE SEQUENCE [LARGE SCALE GENOMIC DNA]</scope>
    <source>
        <strain evidence="3 4">PSA00705</strain>
    </source>
</reference>
<dbReference type="Pfam" id="PF13728">
    <property type="entry name" value="TraF"/>
    <property type="match status" value="1"/>
</dbReference>
<organism evidence="3 4">
    <name type="scientific">Pseudomonas nitroreducens</name>
    <dbReference type="NCBI Taxonomy" id="46680"/>
    <lineage>
        <taxon>Bacteria</taxon>
        <taxon>Pseudomonadati</taxon>
        <taxon>Pseudomonadota</taxon>
        <taxon>Gammaproteobacteria</taxon>
        <taxon>Pseudomonadales</taxon>
        <taxon>Pseudomonadaceae</taxon>
        <taxon>Pseudomonas</taxon>
    </lineage>
</organism>
<feature type="signal peptide" evidence="2">
    <location>
        <begin position="1"/>
        <end position="20"/>
    </location>
</feature>
<accession>A0ABS0KIQ9</accession>
<evidence type="ECO:0000256" key="1">
    <source>
        <dbReference type="SAM" id="MobiDB-lite"/>
    </source>
</evidence>
<name>A0ABS0KIQ9_PSENT</name>
<keyword evidence="4" id="KW-1185">Reference proteome</keyword>
<evidence type="ECO:0000256" key="2">
    <source>
        <dbReference type="SAM" id="SignalP"/>
    </source>
</evidence>
<dbReference type="InterPro" id="IPR014111">
    <property type="entry name" value="T4SS_TraF-like"/>
</dbReference>
<keyword evidence="2" id="KW-0732">Signal</keyword>
<dbReference type="InterPro" id="IPR039555">
    <property type="entry name" value="TraF/TrbB"/>
</dbReference>
<dbReference type="EMBL" id="JADTFC010000019">
    <property type="protein sequence ID" value="MBG6287804.1"/>
    <property type="molecule type" value="Genomic_DNA"/>
</dbReference>
<dbReference type="InterPro" id="IPR036249">
    <property type="entry name" value="Thioredoxin-like_sf"/>
</dbReference>
<sequence length="337" mass="36319">MFPQSLSAAVLAVFATGAIAADVPASPPADPLAGSSFYQDKERGWFWYEDPPEEIVPPVEAEKPEPPKAPESSKIVEPAPADGPAPGTVGWLRVMLPKLRDQAIDNPTRENMSAYYFAQRLMLDKAERFSRNSVETIRNDPFLDEDMRYPASNAAADAISTESGKQRDLLMREIAKSSSLVFFYKGSNCVLCDQAIAAISALEFKYGFSVLPISMDGNPLPNGKYPNTKYDNGLAKKLGVITAPALAIAIPPNDVKIVAFSTVSMDTAISRILVAAKDSGLITGEELAATSRVNTVGLIDSASLTDLPSDVLSNPSEFSRRVREEARKAFIKSVGGE</sequence>
<proteinExistence type="predicted"/>
<evidence type="ECO:0000313" key="3">
    <source>
        <dbReference type="EMBL" id="MBG6287804.1"/>
    </source>
</evidence>
<evidence type="ECO:0000313" key="4">
    <source>
        <dbReference type="Proteomes" id="UP000608450"/>
    </source>
</evidence>
<protein>
    <submittedName>
        <fullName evidence="3">Conjugal transfer protein TraF</fullName>
    </submittedName>
</protein>
<dbReference type="SUPFAM" id="SSF52833">
    <property type="entry name" value="Thioredoxin-like"/>
    <property type="match status" value="1"/>
</dbReference>
<gene>
    <name evidence="3" type="primary">traF</name>
    <name evidence="3" type="ORF">I5I61_10140</name>
</gene>
<comment type="caution">
    <text evidence="3">The sequence shown here is derived from an EMBL/GenBank/DDBJ whole genome shotgun (WGS) entry which is preliminary data.</text>
</comment>
<dbReference type="RefSeq" id="WP_196912594.1">
    <property type="nucleotide sequence ID" value="NZ_JADTFC010000019.1"/>
</dbReference>
<dbReference type="Proteomes" id="UP000608450">
    <property type="component" value="Unassembled WGS sequence"/>
</dbReference>
<dbReference type="NCBIfam" id="TIGR02740">
    <property type="entry name" value="TraF-like"/>
    <property type="match status" value="1"/>
</dbReference>
<feature type="region of interest" description="Disordered" evidence="1">
    <location>
        <begin position="56"/>
        <end position="84"/>
    </location>
</feature>